<dbReference type="EMBL" id="CP058609">
    <property type="protein sequence ID" value="QLG73519.1"/>
    <property type="molecule type" value="Genomic_DNA"/>
</dbReference>
<evidence type="ECO:0000313" key="4">
    <source>
        <dbReference type="EMBL" id="QLG73519.1"/>
    </source>
</evidence>
<dbReference type="GeneID" id="59237279"/>
<dbReference type="OrthoDB" id="10248838at2759"/>
<dbReference type="KEGG" id="zmk:HG535_0F00290"/>
<evidence type="ECO:0000256" key="3">
    <source>
        <dbReference type="ARBA" id="ARBA00022833"/>
    </source>
</evidence>
<gene>
    <name evidence="4" type="ORF">HG535_0F00290</name>
</gene>
<keyword evidence="2" id="KW-0479">Metal-binding</keyword>
<proteinExistence type="inferred from homology"/>
<evidence type="ECO:0008006" key="6">
    <source>
        <dbReference type="Google" id="ProtNLM"/>
    </source>
</evidence>
<dbReference type="PANTHER" id="PTHR12857">
    <property type="entry name" value="CXXC MOTIF CONTAINING ZINC BINDING PROTEIN"/>
    <property type="match status" value="1"/>
</dbReference>
<organism evidence="4 5">
    <name type="scientific">Zygotorulaspora mrakii</name>
    <name type="common">Zygosaccharomyces mrakii</name>
    <dbReference type="NCBI Taxonomy" id="42260"/>
    <lineage>
        <taxon>Eukaryota</taxon>
        <taxon>Fungi</taxon>
        <taxon>Dikarya</taxon>
        <taxon>Ascomycota</taxon>
        <taxon>Saccharomycotina</taxon>
        <taxon>Saccharomycetes</taxon>
        <taxon>Saccharomycetales</taxon>
        <taxon>Saccharomycetaceae</taxon>
        <taxon>Zygotorulaspora</taxon>
    </lineage>
</organism>
<dbReference type="SUPFAM" id="SSF141678">
    <property type="entry name" value="MAL13P1.257-like"/>
    <property type="match status" value="1"/>
</dbReference>
<dbReference type="Proteomes" id="UP000509704">
    <property type="component" value="Chromosome 6"/>
</dbReference>
<keyword evidence="5" id="KW-1185">Reference proteome</keyword>
<dbReference type="InterPro" id="IPR008584">
    <property type="entry name" value="CXXC_Zn-binding_euk"/>
</dbReference>
<name>A0A7H9B6C2_ZYGMR</name>
<dbReference type="RefSeq" id="XP_037145246.1">
    <property type="nucleotide sequence ID" value="XM_037289351.1"/>
</dbReference>
<accession>A0A7H9B6C2</accession>
<evidence type="ECO:0000256" key="1">
    <source>
        <dbReference type="ARBA" id="ARBA00007818"/>
    </source>
</evidence>
<comment type="similarity">
    <text evidence="1">Belongs to the UPF0587 family.</text>
</comment>
<reference evidence="4 5" key="1">
    <citation type="submission" date="2020-07" db="EMBL/GenBank/DDBJ databases">
        <title>The yeast mating-type switching endonuclease HO is a domesticated member of an unorthodox homing genetic element family.</title>
        <authorList>
            <person name="Coughlan A.Y."/>
            <person name="Lombardi L."/>
            <person name="Braun-Galleani S."/>
            <person name="Martos A.R."/>
            <person name="Galeote V."/>
            <person name="Bigey F."/>
            <person name="Dequin S."/>
            <person name="Byrne K.P."/>
            <person name="Wolfe K.H."/>
        </authorList>
    </citation>
    <scope>NUCLEOTIDE SEQUENCE [LARGE SCALE GENOMIC DNA]</scope>
    <source>
        <strain evidence="4 5">NRRL Y-6702</strain>
    </source>
</reference>
<dbReference type="PANTHER" id="PTHR12857:SF0">
    <property type="entry name" value="CXXC MOTIF CONTAINING ZINC BINDING PROTEIN"/>
    <property type="match status" value="1"/>
</dbReference>
<evidence type="ECO:0000256" key="2">
    <source>
        <dbReference type="ARBA" id="ARBA00022723"/>
    </source>
</evidence>
<protein>
    <recommendedName>
        <fullName evidence="6">DUF866-domain-containing protein</fullName>
    </recommendedName>
</protein>
<sequence>MLFLVVDAIMSDNIRCVSIKDNANTMAEYIFDITCTNCRETNDSPVSINRYEKHEMPGSRGEASFVAKCKFCGKDISINIAQFELALLNSANADDELLGKIKDKRRKRSLKTVDLKSAVLLEIDSRGSDITHFYPGNISFIVELMSGKKMEFQFEDDENEWYDYDDKAEEEVSITEFKAQIIKGK</sequence>
<dbReference type="AlphaFoldDB" id="A0A7H9B6C2"/>
<dbReference type="Pfam" id="PF05907">
    <property type="entry name" value="CXXC_Zn-b_euk"/>
    <property type="match status" value="1"/>
</dbReference>
<evidence type="ECO:0000313" key="5">
    <source>
        <dbReference type="Proteomes" id="UP000509704"/>
    </source>
</evidence>
<keyword evidence="3" id="KW-0862">Zinc</keyword>
<dbReference type="GO" id="GO:0008270">
    <property type="term" value="F:zinc ion binding"/>
    <property type="evidence" value="ECO:0007669"/>
    <property type="project" value="TreeGrafter"/>
</dbReference>